<dbReference type="EMBL" id="MT142193">
    <property type="protein sequence ID" value="QJA75929.1"/>
    <property type="molecule type" value="Genomic_DNA"/>
</dbReference>
<reference evidence="2" key="1">
    <citation type="submission" date="2020-03" db="EMBL/GenBank/DDBJ databases">
        <title>The deep terrestrial virosphere.</title>
        <authorList>
            <person name="Holmfeldt K."/>
            <person name="Nilsson E."/>
            <person name="Simone D."/>
            <person name="Lopez-Fernandez M."/>
            <person name="Wu X."/>
            <person name="de Brujin I."/>
            <person name="Lundin D."/>
            <person name="Andersson A."/>
            <person name="Bertilsson S."/>
            <person name="Dopson M."/>
        </authorList>
    </citation>
    <scope>NUCLEOTIDE SEQUENCE</scope>
    <source>
        <strain evidence="1">MM415A01652</strain>
        <strain evidence="2">MM415B02533</strain>
    </source>
</reference>
<sequence length="77" mass="9051">MQRWPNYSAVYEDPITETRYEGHARLVKRVFDDQDGPVGEQRWVVQFFGESQRVERTIRAKNIRPDKPSPAARTFGI</sequence>
<protein>
    <submittedName>
        <fullName evidence="2">Uncharacterized protein</fullName>
    </submittedName>
</protein>
<evidence type="ECO:0000313" key="1">
    <source>
        <dbReference type="EMBL" id="QJA75929.1"/>
    </source>
</evidence>
<proteinExistence type="predicted"/>
<organism evidence="2">
    <name type="scientific">viral metagenome</name>
    <dbReference type="NCBI Taxonomy" id="1070528"/>
    <lineage>
        <taxon>unclassified sequences</taxon>
        <taxon>metagenomes</taxon>
        <taxon>organismal metagenomes</taxon>
    </lineage>
</organism>
<name>A0A6M3L8T4_9ZZZZ</name>
<accession>A0A6M3L8T4</accession>
<dbReference type="EMBL" id="MT142851">
    <property type="protein sequence ID" value="QJA89518.1"/>
    <property type="molecule type" value="Genomic_DNA"/>
</dbReference>
<gene>
    <name evidence="1" type="ORF">MM415A01652_0014</name>
    <name evidence="2" type="ORF">MM415B02533_0001</name>
</gene>
<evidence type="ECO:0000313" key="2">
    <source>
        <dbReference type="EMBL" id="QJA89518.1"/>
    </source>
</evidence>
<dbReference type="AlphaFoldDB" id="A0A6M3L8T4"/>